<evidence type="ECO:0000256" key="3">
    <source>
        <dbReference type="HAMAP-Rule" id="MF_00359"/>
    </source>
</evidence>
<sequence>MARMKARSAKGKRVAKDTWKSKVWYDIYTPQSFGGDVIGQTPANDPANLIGRISEISLRDLTNEHSKHMTRMYFKVDGVSGNNATSQFVGHDTTREYLKSQVRRRRRSKINAIVEVRTKDGFKVRVKALVLTAVRARDHHKTEIRVRMEQIIKDMAKETPFAEFVHAMLMGGLGSKIYGDCKKMFPLKRVEIFKSEVIEFGKAAEAPVEEAAAEEVVEAAAAAAAETQE</sequence>
<dbReference type="SMART" id="SM01397">
    <property type="entry name" value="Ribosomal_S3Ae"/>
    <property type="match status" value="1"/>
</dbReference>
<reference evidence="6" key="1">
    <citation type="journal article" date="2018" name="Genome Announc.">
        <title>Complete Genome Sequence of the Methanococcus maripaludis Type Strain JJ (DSM 2067), a Model for Selenoprotein Synthesis in Archaea.</title>
        <authorList>
            <person name="Poehlein A."/>
            <person name="Heym D."/>
            <person name="Quitzke V."/>
            <person name="Fersch J."/>
            <person name="Daniel R."/>
            <person name="Rother M."/>
        </authorList>
    </citation>
    <scope>NUCLEOTIDE SEQUENCE [LARGE SCALE GENOMIC DNA]</scope>
    <source>
        <strain evidence="6">DSM 2067</strain>
    </source>
</reference>
<protein>
    <recommendedName>
        <fullName evidence="3">Small ribosomal subunit protein eS1</fullName>
    </recommendedName>
</protein>
<comment type="similarity">
    <text evidence="3 4">Belongs to the eukaryotic ribosomal protein eS1 family.</text>
</comment>
<dbReference type="Pfam" id="PF01015">
    <property type="entry name" value="Ribosomal_S3Ae"/>
    <property type="match status" value="1"/>
</dbReference>
<organism evidence="5 6">
    <name type="scientific">Methanococcus maripaludis</name>
    <name type="common">Methanococcus deltae</name>
    <dbReference type="NCBI Taxonomy" id="39152"/>
    <lineage>
        <taxon>Archaea</taxon>
        <taxon>Methanobacteriati</taxon>
        <taxon>Methanobacteriota</taxon>
        <taxon>Methanomada group</taxon>
        <taxon>Methanococci</taxon>
        <taxon>Methanococcales</taxon>
        <taxon>Methanococcaceae</taxon>
        <taxon>Methanococcus</taxon>
    </lineage>
</organism>
<dbReference type="RefSeq" id="WP_104837380.1">
    <property type="nucleotide sequence ID" value="NZ_CP026606.1"/>
</dbReference>
<dbReference type="InterPro" id="IPR030838">
    <property type="entry name" value="Ribosomal_eS1_arc"/>
</dbReference>
<evidence type="ECO:0000313" key="5">
    <source>
        <dbReference type="EMBL" id="AVB75725.1"/>
    </source>
</evidence>
<evidence type="ECO:0000313" key="6">
    <source>
        <dbReference type="Proteomes" id="UP000239462"/>
    </source>
</evidence>
<dbReference type="GO" id="GO:0005840">
    <property type="term" value="C:ribosome"/>
    <property type="evidence" value="ECO:0007669"/>
    <property type="project" value="UniProtKB-KW"/>
</dbReference>
<dbReference type="KEGG" id="mmad:MMJJ_03080"/>
<dbReference type="EMBL" id="CP026606">
    <property type="protein sequence ID" value="AVB75725.1"/>
    <property type="molecule type" value="Genomic_DNA"/>
</dbReference>
<dbReference type="GO" id="GO:0003735">
    <property type="term" value="F:structural constituent of ribosome"/>
    <property type="evidence" value="ECO:0007669"/>
    <property type="project" value="InterPro"/>
</dbReference>
<dbReference type="NCBIfam" id="NF003142">
    <property type="entry name" value="PRK04057.1"/>
    <property type="match status" value="1"/>
</dbReference>
<accession>A0A2L1C8Q1</accession>
<name>A0A2L1C8Q1_METMI</name>
<dbReference type="InterPro" id="IPR001593">
    <property type="entry name" value="Ribosomal_eS1"/>
</dbReference>
<dbReference type="AlphaFoldDB" id="A0A2L1C8Q1"/>
<keyword evidence="1 3" id="KW-0689">Ribosomal protein</keyword>
<evidence type="ECO:0000256" key="1">
    <source>
        <dbReference type="ARBA" id="ARBA00022980"/>
    </source>
</evidence>
<evidence type="ECO:0000256" key="2">
    <source>
        <dbReference type="ARBA" id="ARBA00023274"/>
    </source>
</evidence>
<dbReference type="GeneID" id="36101403"/>
<dbReference type="GO" id="GO:1990904">
    <property type="term" value="C:ribonucleoprotein complex"/>
    <property type="evidence" value="ECO:0007669"/>
    <property type="project" value="UniProtKB-KW"/>
</dbReference>
<proteinExistence type="inferred from homology"/>
<evidence type="ECO:0000256" key="4">
    <source>
        <dbReference type="RuleBase" id="RU000668"/>
    </source>
</evidence>
<gene>
    <name evidence="3" type="primary">rps3ae</name>
    <name evidence="5" type="ORF">MMJJ_03080</name>
</gene>
<dbReference type="InterPro" id="IPR018281">
    <property type="entry name" value="Ribosomal_eS1_CS"/>
</dbReference>
<keyword evidence="2 3" id="KW-0687">Ribonucleoprotein</keyword>
<dbReference type="PROSITE" id="PS01191">
    <property type="entry name" value="RIBOSOMAL_S3AE"/>
    <property type="match status" value="1"/>
</dbReference>
<dbReference type="GO" id="GO:0006412">
    <property type="term" value="P:translation"/>
    <property type="evidence" value="ECO:0007669"/>
    <property type="project" value="UniProtKB-UniRule"/>
</dbReference>
<dbReference type="HAMAP" id="MF_00359">
    <property type="entry name" value="Ribosomal_eS1"/>
    <property type="match status" value="1"/>
</dbReference>
<dbReference type="Proteomes" id="UP000239462">
    <property type="component" value="Chromosome"/>
</dbReference>